<dbReference type="OrthoDB" id="8062037at2759"/>
<dbReference type="Proteomes" id="UP000324800">
    <property type="component" value="Unassembled WGS sequence"/>
</dbReference>
<dbReference type="InterPro" id="IPR001841">
    <property type="entry name" value="Znf_RING"/>
</dbReference>
<comment type="pathway">
    <text evidence="3">Protein modification; protein ubiquitination.</text>
</comment>
<name>A0A5J4U0C3_9EUKA</name>
<comment type="catalytic activity">
    <reaction evidence="1">
        <text>S-ubiquitinyl-[E2 ubiquitin-conjugating enzyme]-L-cysteine + [acceptor protein]-L-lysine = [E2 ubiquitin-conjugating enzyme]-L-cysteine + N(6)-ubiquitinyl-[acceptor protein]-L-lysine.</text>
        <dbReference type="EC" id="2.3.2.27"/>
    </reaction>
</comment>
<evidence type="ECO:0000256" key="2">
    <source>
        <dbReference type="ARBA" id="ARBA00004141"/>
    </source>
</evidence>
<evidence type="ECO:0000259" key="14">
    <source>
        <dbReference type="PROSITE" id="PS50089"/>
    </source>
</evidence>
<proteinExistence type="predicted"/>
<evidence type="ECO:0000313" key="16">
    <source>
        <dbReference type="Proteomes" id="UP000324800"/>
    </source>
</evidence>
<dbReference type="PROSITE" id="PS50089">
    <property type="entry name" value="ZF_RING_2"/>
    <property type="match status" value="1"/>
</dbReference>
<dbReference type="GO" id="GO:0061630">
    <property type="term" value="F:ubiquitin protein ligase activity"/>
    <property type="evidence" value="ECO:0007669"/>
    <property type="project" value="UniProtKB-EC"/>
</dbReference>
<keyword evidence="6" id="KW-0812">Transmembrane</keyword>
<evidence type="ECO:0000256" key="11">
    <source>
        <dbReference type="ARBA" id="ARBA00022989"/>
    </source>
</evidence>
<keyword evidence="9" id="KW-0833">Ubl conjugation pathway</keyword>
<dbReference type="SUPFAM" id="SSF57850">
    <property type="entry name" value="RING/U-box"/>
    <property type="match status" value="1"/>
</dbReference>
<dbReference type="GO" id="GO:0016567">
    <property type="term" value="P:protein ubiquitination"/>
    <property type="evidence" value="ECO:0007669"/>
    <property type="project" value="TreeGrafter"/>
</dbReference>
<dbReference type="Gene3D" id="3.30.40.10">
    <property type="entry name" value="Zinc/RING finger domain, C3HC4 (zinc finger)"/>
    <property type="match status" value="1"/>
</dbReference>
<protein>
    <recommendedName>
        <fullName evidence="4">RING-type E3 ubiquitin transferase</fullName>
        <ecNumber evidence="4">2.3.2.27</ecNumber>
    </recommendedName>
</protein>
<evidence type="ECO:0000313" key="15">
    <source>
        <dbReference type="EMBL" id="KAA6363798.1"/>
    </source>
</evidence>
<comment type="subcellular location">
    <subcellularLocation>
        <location evidence="2">Membrane</location>
        <topology evidence="2">Multi-pass membrane protein</topology>
    </subcellularLocation>
</comment>
<evidence type="ECO:0000256" key="1">
    <source>
        <dbReference type="ARBA" id="ARBA00000900"/>
    </source>
</evidence>
<evidence type="ECO:0000256" key="7">
    <source>
        <dbReference type="ARBA" id="ARBA00022723"/>
    </source>
</evidence>
<evidence type="ECO:0000256" key="4">
    <source>
        <dbReference type="ARBA" id="ARBA00012483"/>
    </source>
</evidence>
<dbReference type="Pfam" id="PF12678">
    <property type="entry name" value="zf-rbx1"/>
    <property type="match status" value="1"/>
</dbReference>
<evidence type="ECO:0000256" key="8">
    <source>
        <dbReference type="ARBA" id="ARBA00022771"/>
    </source>
</evidence>
<evidence type="ECO:0000256" key="13">
    <source>
        <dbReference type="PROSITE-ProRule" id="PRU00175"/>
    </source>
</evidence>
<keyword evidence="10" id="KW-0862">Zinc</keyword>
<dbReference type="GO" id="GO:0016020">
    <property type="term" value="C:membrane"/>
    <property type="evidence" value="ECO:0007669"/>
    <property type="project" value="UniProtKB-SubCell"/>
</dbReference>
<dbReference type="GO" id="GO:0008270">
    <property type="term" value="F:zinc ion binding"/>
    <property type="evidence" value="ECO:0007669"/>
    <property type="project" value="UniProtKB-KW"/>
</dbReference>
<reference evidence="15 16" key="1">
    <citation type="submission" date="2019-03" db="EMBL/GenBank/DDBJ databases">
        <title>Single cell metagenomics reveals metabolic interactions within the superorganism composed of flagellate Streblomastix strix and complex community of Bacteroidetes bacteria on its surface.</title>
        <authorList>
            <person name="Treitli S.C."/>
            <person name="Kolisko M."/>
            <person name="Husnik F."/>
            <person name="Keeling P."/>
            <person name="Hampl V."/>
        </authorList>
    </citation>
    <scope>NUCLEOTIDE SEQUENCE [LARGE SCALE GENOMIC DNA]</scope>
    <source>
        <strain evidence="15">ST1C</strain>
    </source>
</reference>
<dbReference type="PANTHER" id="PTHR45977:SF4">
    <property type="entry name" value="RING-TYPE DOMAIN-CONTAINING PROTEIN"/>
    <property type="match status" value="1"/>
</dbReference>
<accession>A0A5J4U0C3</accession>
<dbReference type="InterPro" id="IPR013083">
    <property type="entry name" value="Znf_RING/FYVE/PHD"/>
</dbReference>
<feature type="domain" description="RING-type" evidence="14">
    <location>
        <begin position="167"/>
        <end position="209"/>
    </location>
</feature>
<dbReference type="InterPro" id="IPR024766">
    <property type="entry name" value="Znf_RING_H2"/>
</dbReference>
<comment type="caution">
    <text evidence="15">The sequence shown here is derived from an EMBL/GenBank/DDBJ whole genome shotgun (WGS) entry which is preliminary data.</text>
</comment>
<gene>
    <name evidence="15" type="ORF">EZS28_040674</name>
</gene>
<evidence type="ECO:0000256" key="5">
    <source>
        <dbReference type="ARBA" id="ARBA00022679"/>
    </source>
</evidence>
<organism evidence="15 16">
    <name type="scientific">Streblomastix strix</name>
    <dbReference type="NCBI Taxonomy" id="222440"/>
    <lineage>
        <taxon>Eukaryota</taxon>
        <taxon>Metamonada</taxon>
        <taxon>Preaxostyla</taxon>
        <taxon>Oxymonadida</taxon>
        <taxon>Streblomastigidae</taxon>
        <taxon>Streblomastix</taxon>
    </lineage>
</organism>
<evidence type="ECO:0000256" key="9">
    <source>
        <dbReference type="ARBA" id="ARBA00022786"/>
    </source>
</evidence>
<feature type="non-terminal residue" evidence="15">
    <location>
        <position position="1"/>
    </location>
</feature>
<keyword evidence="11" id="KW-1133">Transmembrane helix</keyword>
<evidence type="ECO:0000256" key="10">
    <source>
        <dbReference type="ARBA" id="ARBA00022833"/>
    </source>
</evidence>
<keyword evidence="12" id="KW-0472">Membrane</keyword>
<keyword evidence="5" id="KW-0808">Transferase</keyword>
<dbReference type="EC" id="2.3.2.27" evidence="4"/>
<dbReference type="AlphaFoldDB" id="A0A5J4U0C3"/>
<evidence type="ECO:0000256" key="3">
    <source>
        <dbReference type="ARBA" id="ARBA00004906"/>
    </source>
</evidence>
<dbReference type="EMBL" id="SNRW01022461">
    <property type="protein sequence ID" value="KAA6363798.1"/>
    <property type="molecule type" value="Genomic_DNA"/>
</dbReference>
<keyword evidence="8 13" id="KW-0863">Zinc-finger</keyword>
<sequence length="215" mass="24732">EFQRRASERQRRNFVDGSQTDKMVEQNWSHTAPKWRKVDHGLTIEGICENTGCEAKGKMVIFNSQFIDFDLFLSQAVCPMCGQQFKPVKPGFNNCMWRIDYQKLDGSVSKIPWRKNGDRYQTYNQKEAGMAEFTRLIIHVRETNTSKSKPAKEGGSQKNEVSVGEYCSICHERQDAHSTNVVVMKCGHSFHADCIQNWKDLNLRCPLCDNPMEDA</sequence>
<dbReference type="SMART" id="SM00184">
    <property type="entry name" value="RING"/>
    <property type="match status" value="1"/>
</dbReference>
<dbReference type="PANTHER" id="PTHR45977">
    <property type="entry name" value="TARGET OF ERK KINASE MPK-1"/>
    <property type="match status" value="1"/>
</dbReference>
<evidence type="ECO:0000256" key="6">
    <source>
        <dbReference type="ARBA" id="ARBA00022692"/>
    </source>
</evidence>
<keyword evidence="7" id="KW-0479">Metal-binding</keyword>
<evidence type="ECO:0000256" key="12">
    <source>
        <dbReference type="ARBA" id="ARBA00023136"/>
    </source>
</evidence>
<dbReference type="GO" id="GO:0006511">
    <property type="term" value="P:ubiquitin-dependent protein catabolic process"/>
    <property type="evidence" value="ECO:0007669"/>
    <property type="project" value="TreeGrafter"/>
</dbReference>